<accession>A0A6L2JQV4</accession>
<name>A0A6L2JQV4_TANCI</name>
<protein>
    <recommendedName>
        <fullName evidence="2">Reverse transcriptase domain-containing protein</fullName>
    </recommendedName>
</protein>
<dbReference type="AlphaFoldDB" id="A0A6L2JQV4"/>
<sequence length="508" mass="58079">MNQSFYNSFDFDQIQPPQYLIMSEEIMQAIENLMQYIQTFLKKFNRISFRETPKVLSRAWDKLFEIQHALPEDINELLRKLLEDFQIINKQLVEYINSPSWDCPTFYNDDDKYSIQYKEYLENSSNKIAPVLPTEEPKNSLSMGDEHLSTILETESDEVITSSVEDLVPIPSESVGILDNMCNVPFNDKNHFDAESDLIESLLTRDSSIVYSPKIDSLLEEFAGELAHIDPIPSGIDETDSDPKDDIRFIEQLLYDDTSSEDDSFEDIDYVEASPPDSKLVGLEEMKDEILRAKLLNIHLLIDKIESLNNNSTPDYVLKSPSSSFLSYSDNSLPEFEKFSDHTKETSSGSTTTHADNSLPEYDSFLFEIEPDQGELSSIVMEAILGEPHVYVPNVLPTHPTLYQDSDFSSSDDSLGSGLDISFPFETRNKIFDPGIFIDAQSKRLLSREEFSISFIRDPLYPVFKPDILSYLLISHRDKITSDFSENPMMYGGDIPHLDVLFLHFNPP</sequence>
<gene>
    <name evidence="1" type="ORF">Tci_011010</name>
</gene>
<dbReference type="EMBL" id="BKCJ010001125">
    <property type="protein sequence ID" value="GEU39032.1"/>
    <property type="molecule type" value="Genomic_DNA"/>
</dbReference>
<comment type="caution">
    <text evidence="1">The sequence shown here is derived from an EMBL/GenBank/DDBJ whole genome shotgun (WGS) entry which is preliminary data.</text>
</comment>
<evidence type="ECO:0008006" key="2">
    <source>
        <dbReference type="Google" id="ProtNLM"/>
    </source>
</evidence>
<organism evidence="1">
    <name type="scientific">Tanacetum cinerariifolium</name>
    <name type="common">Dalmatian daisy</name>
    <name type="synonym">Chrysanthemum cinerariifolium</name>
    <dbReference type="NCBI Taxonomy" id="118510"/>
    <lineage>
        <taxon>Eukaryota</taxon>
        <taxon>Viridiplantae</taxon>
        <taxon>Streptophyta</taxon>
        <taxon>Embryophyta</taxon>
        <taxon>Tracheophyta</taxon>
        <taxon>Spermatophyta</taxon>
        <taxon>Magnoliopsida</taxon>
        <taxon>eudicotyledons</taxon>
        <taxon>Gunneridae</taxon>
        <taxon>Pentapetalae</taxon>
        <taxon>asterids</taxon>
        <taxon>campanulids</taxon>
        <taxon>Asterales</taxon>
        <taxon>Asteraceae</taxon>
        <taxon>Asteroideae</taxon>
        <taxon>Anthemideae</taxon>
        <taxon>Anthemidinae</taxon>
        <taxon>Tanacetum</taxon>
    </lineage>
</organism>
<evidence type="ECO:0000313" key="1">
    <source>
        <dbReference type="EMBL" id="GEU39032.1"/>
    </source>
</evidence>
<proteinExistence type="predicted"/>
<reference evidence="1" key="1">
    <citation type="journal article" date="2019" name="Sci. Rep.">
        <title>Draft genome of Tanacetum cinerariifolium, the natural source of mosquito coil.</title>
        <authorList>
            <person name="Yamashiro T."/>
            <person name="Shiraishi A."/>
            <person name="Satake H."/>
            <person name="Nakayama K."/>
        </authorList>
    </citation>
    <scope>NUCLEOTIDE SEQUENCE</scope>
</reference>